<dbReference type="SUPFAM" id="SSF100920">
    <property type="entry name" value="Heat shock protein 70kD (HSP70), peptide-binding domain"/>
    <property type="match status" value="1"/>
</dbReference>
<dbReference type="FunFam" id="2.60.34.10:FF:000014">
    <property type="entry name" value="Chaperone protein DnaK HSP70"/>
    <property type="match status" value="1"/>
</dbReference>
<comment type="similarity">
    <text evidence="1 5 6">Belongs to the heat shock protein 70 family.</text>
</comment>
<comment type="function">
    <text evidence="5">Acts as a chaperone.</text>
</comment>
<dbReference type="Gene3D" id="1.20.1270.10">
    <property type="match status" value="1"/>
</dbReference>
<keyword evidence="3 5" id="KW-0067">ATP-binding</keyword>
<dbReference type="Gene3D" id="2.60.34.10">
    <property type="entry name" value="Substrate Binding Domain Of DNAk, Chain A, domain 1"/>
    <property type="match status" value="1"/>
</dbReference>
<evidence type="ECO:0000256" key="2">
    <source>
        <dbReference type="ARBA" id="ARBA00022741"/>
    </source>
</evidence>
<feature type="compositionally biased region" description="Gly residues" evidence="8">
    <location>
        <begin position="596"/>
        <end position="626"/>
    </location>
</feature>
<dbReference type="InterPro" id="IPR012725">
    <property type="entry name" value="Chaperone_DnaK"/>
</dbReference>
<dbReference type="PROSITE" id="PS00329">
    <property type="entry name" value="HSP70_2"/>
    <property type="match status" value="1"/>
</dbReference>
<evidence type="ECO:0000256" key="4">
    <source>
        <dbReference type="ARBA" id="ARBA00023186"/>
    </source>
</evidence>
<dbReference type="STRING" id="660518.SAMN05216218_1186"/>
<evidence type="ECO:0000256" key="1">
    <source>
        <dbReference type="ARBA" id="ARBA00007381"/>
    </source>
</evidence>
<dbReference type="SUPFAM" id="SSF53067">
    <property type="entry name" value="Actin-like ATPase domain"/>
    <property type="match status" value="2"/>
</dbReference>
<dbReference type="Gene3D" id="3.30.420.40">
    <property type="match status" value="2"/>
</dbReference>
<dbReference type="RefSeq" id="WP_092694894.1">
    <property type="nucleotide sequence ID" value="NZ_FNBK01000018.1"/>
</dbReference>
<dbReference type="InterPro" id="IPR029048">
    <property type="entry name" value="HSP70_C_sf"/>
</dbReference>
<accession>A0A1G7SBX4</accession>
<dbReference type="FunFam" id="3.30.420.40:FF:000071">
    <property type="entry name" value="Molecular chaperone DnaK"/>
    <property type="match status" value="1"/>
</dbReference>
<dbReference type="FunFam" id="3.90.640.10:FF:000003">
    <property type="entry name" value="Molecular chaperone DnaK"/>
    <property type="match status" value="1"/>
</dbReference>
<dbReference type="GO" id="GO:0140662">
    <property type="term" value="F:ATP-dependent protein folding chaperone"/>
    <property type="evidence" value="ECO:0007669"/>
    <property type="project" value="InterPro"/>
</dbReference>
<feature type="compositionally biased region" description="Low complexity" evidence="8">
    <location>
        <begin position="564"/>
        <end position="574"/>
    </location>
</feature>
<evidence type="ECO:0000313" key="9">
    <source>
        <dbReference type="EMBL" id="SDG20483.1"/>
    </source>
</evidence>
<dbReference type="Gene3D" id="3.90.640.10">
    <property type="entry name" value="Actin, Chain A, domain 4"/>
    <property type="match status" value="1"/>
</dbReference>
<evidence type="ECO:0000256" key="3">
    <source>
        <dbReference type="ARBA" id="ARBA00022840"/>
    </source>
</evidence>
<evidence type="ECO:0000313" key="10">
    <source>
        <dbReference type="Proteomes" id="UP000199076"/>
    </source>
</evidence>
<organism evidence="9 10">
    <name type="scientific">Halorientalis regularis</name>
    <dbReference type="NCBI Taxonomy" id="660518"/>
    <lineage>
        <taxon>Archaea</taxon>
        <taxon>Methanobacteriati</taxon>
        <taxon>Methanobacteriota</taxon>
        <taxon>Stenosarchaea group</taxon>
        <taxon>Halobacteria</taxon>
        <taxon>Halobacteriales</taxon>
        <taxon>Haloarculaceae</taxon>
        <taxon>Halorientalis</taxon>
    </lineage>
</organism>
<dbReference type="NCBIfam" id="NF001413">
    <property type="entry name" value="PRK00290.1"/>
    <property type="match status" value="1"/>
</dbReference>
<dbReference type="InterPro" id="IPR013126">
    <property type="entry name" value="Hsp_70_fam"/>
</dbReference>
<dbReference type="EMBL" id="FNBK01000018">
    <property type="protein sequence ID" value="SDG20483.1"/>
    <property type="molecule type" value="Genomic_DNA"/>
</dbReference>
<dbReference type="HAMAP" id="MF_00332">
    <property type="entry name" value="DnaK"/>
    <property type="match status" value="1"/>
</dbReference>
<dbReference type="PROSITE" id="PS01036">
    <property type="entry name" value="HSP70_3"/>
    <property type="match status" value="1"/>
</dbReference>
<dbReference type="NCBIfam" id="TIGR02350">
    <property type="entry name" value="prok_dnaK"/>
    <property type="match status" value="1"/>
</dbReference>
<evidence type="ECO:0000256" key="7">
    <source>
        <dbReference type="SAM" id="Coils"/>
    </source>
</evidence>
<dbReference type="PANTHER" id="PTHR19375">
    <property type="entry name" value="HEAT SHOCK PROTEIN 70KDA"/>
    <property type="match status" value="1"/>
</dbReference>
<reference evidence="10" key="1">
    <citation type="submission" date="2016-10" db="EMBL/GenBank/DDBJ databases">
        <authorList>
            <person name="Varghese N."/>
            <person name="Submissions S."/>
        </authorList>
    </citation>
    <scope>NUCLEOTIDE SEQUENCE [LARGE SCALE GENOMIC DNA]</scope>
    <source>
        <strain evidence="10">IBRC-M 10760</strain>
    </source>
</reference>
<keyword evidence="10" id="KW-1185">Reference proteome</keyword>
<name>A0A1G7SBX4_9EURY</name>
<dbReference type="OrthoDB" id="9944at2157"/>
<feature type="compositionally biased region" description="Acidic residues" evidence="8">
    <location>
        <begin position="486"/>
        <end position="498"/>
    </location>
</feature>
<dbReference type="GO" id="GO:0051082">
    <property type="term" value="F:unfolded protein binding"/>
    <property type="evidence" value="ECO:0007669"/>
    <property type="project" value="InterPro"/>
</dbReference>
<dbReference type="Proteomes" id="UP000199076">
    <property type="component" value="Unassembled WGS sequence"/>
</dbReference>
<evidence type="ECO:0000256" key="6">
    <source>
        <dbReference type="RuleBase" id="RU003322"/>
    </source>
</evidence>
<dbReference type="AlphaFoldDB" id="A0A1G7SBX4"/>
<proteinExistence type="inferred from homology"/>
<sequence length="649" mass="69560">MASNKILGIDLGTTNSAFAVMEGGDPEIIVNSEGDRTTPSIVAFTEDGEQLVGKPAKNQAVQNPENTIQSIKRHMGEDGYTVEMDGEEYTPEQVSAMTLQKIKRDAEEYLGDEIEKAVITVPAYFSDRQRQATKDAGEIAGFEVDRIINEPTAASMAYGLDDESDQTVLVYDLGGGTFDVSILDLGGGVYEVVATNGDNELGGDDWDEAIIDYLADEFEAEHGIDLREDRQALQRLTEAAEEAKIELSNRKETTVNLPFIAADDDGPKDLEQKITRAKFESLTEDLVERTVGPTEQALEDAGYSKSDIDEVLLVGGSTRMPMIQEKVEELAGQEPKKNVNPDEAVALGAAIQGGVLSGDVDDIVLLDVTPLSLGIEVKGGLFERLIEKNTTIPTEESKIFTTAADNQTSVQVRVFQGEREMAEENELLGEFQLTGIPPAPAGTPQIEVGFNIDENGIVNVEAEDKGSGNAESITIEGGAGLSDEQIEEMQEEAEEHAEEDQKRRDFVEARNEAESAIQRAEKLLDENEDEVDDELESDIEAEIDRVQEALEEYENVDSDELETASDALESATESLSEELQEIGKQMYQQQAQQAAGGAGPGGAGAAGAGAGPGGAGPGGAGPGAGAEPGDEEYVDADFEDVDDDEESSS</sequence>
<feature type="compositionally biased region" description="Acidic residues" evidence="8">
    <location>
        <begin position="628"/>
        <end position="649"/>
    </location>
</feature>
<keyword evidence="7" id="KW-0175">Coiled coil</keyword>
<dbReference type="InterPro" id="IPR029047">
    <property type="entry name" value="HSP70_peptide-bd_sf"/>
</dbReference>
<dbReference type="GO" id="GO:0005524">
    <property type="term" value="F:ATP binding"/>
    <property type="evidence" value="ECO:0007669"/>
    <property type="project" value="UniProtKB-UniRule"/>
</dbReference>
<feature type="compositionally biased region" description="Basic and acidic residues" evidence="8">
    <location>
        <begin position="499"/>
        <end position="513"/>
    </location>
</feature>
<keyword evidence="2 5" id="KW-0547">Nucleotide-binding</keyword>
<dbReference type="PROSITE" id="PS00297">
    <property type="entry name" value="HSP70_1"/>
    <property type="match status" value="1"/>
</dbReference>
<dbReference type="InterPro" id="IPR043129">
    <property type="entry name" value="ATPase_NBD"/>
</dbReference>
<evidence type="ECO:0000256" key="5">
    <source>
        <dbReference type="HAMAP-Rule" id="MF_00332"/>
    </source>
</evidence>
<dbReference type="CDD" id="cd10234">
    <property type="entry name" value="ASKHA_NBD_HSP70_DnaK-like"/>
    <property type="match status" value="1"/>
</dbReference>
<dbReference type="InterPro" id="IPR018181">
    <property type="entry name" value="Heat_shock_70_CS"/>
</dbReference>
<feature type="region of interest" description="Disordered" evidence="8">
    <location>
        <begin position="552"/>
        <end position="649"/>
    </location>
</feature>
<dbReference type="Pfam" id="PF00012">
    <property type="entry name" value="HSP70"/>
    <property type="match status" value="1"/>
</dbReference>
<dbReference type="PRINTS" id="PR00301">
    <property type="entry name" value="HEATSHOCK70"/>
</dbReference>
<protein>
    <recommendedName>
        <fullName evidence="5">Chaperone protein DnaK</fullName>
    </recommendedName>
    <alternativeName>
        <fullName evidence="5">HSP70</fullName>
    </alternativeName>
    <alternativeName>
        <fullName evidence="5">Heat shock 70 kDa protein</fullName>
    </alternativeName>
    <alternativeName>
        <fullName evidence="5">Heat shock protein 70</fullName>
    </alternativeName>
</protein>
<keyword evidence="4 5" id="KW-0143">Chaperone</keyword>
<feature type="region of interest" description="Disordered" evidence="8">
    <location>
        <begin position="486"/>
        <end position="513"/>
    </location>
</feature>
<evidence type="ECO:0000256" key="8">
    <source>
        <dbReference type="SAM" id="MobiDB-lite"/>
    </source>
</evidence>
<feature type="coiled-coil region" evidence="7">
    <location>
        <begin position="226"/>
        <end position="253"/>
    </location>
</feature>
<gene>
    <name evidence="5" type="primary">dnaK</name>
    <name evidence="9" type="ORF">SAMN05216218_1186</name>
</gene>
<feature type="compositionally biased region" description="Acidic residues" evidence="8">
    <location>
        <begin position="552"/>
        <end position="563"/>
    </location>
</feature>